<evidence type="ECO:0000313" key="2">
    <source>
        <dbReference type="Proteomes" id="UP000191285"/>
    </source>
</evidence>
<dbReference type="EMBL" id="MLKD01000001">
    <property type="protein sequence ID" value="OQE31331.1"/>
    <property type="molecule type" value="Genomic_DNA"/>
</dbReference>
<keyword evidence="2" id="KW-1185">Reference proteome</keyword>
<protein>
    <submittedName>
        <fullName evidence="1">Uncharacterized protein</fullName>
    </submittedName>
</protein>
<organism evidence="1 2">
    <name type="scientific">Penicillium steckii</name>
    <dbReference type="NCBI Taxonomy" id="303698"/>
    <lineage>
        <taxon>Eukaryota</taxon>
        <taxon>Fungi</taxon>
        <taxon>Dikarya</taxon>
        <taxon>Ascomycota</taxon>
        <taxon>Pezizomycotina</taxon>
        <taxon>Eurotiomycetes</taxon>
        <taxon>Eurotiomycetidae</taxon>
        <taxon>Eurotiales</taxon>
        <taxon>Aspergillaceae</taxon>
        <taxon>Penicillium</taxon>
    </lineage>
</organism>
<comment type="caution">
    <text evidence="1">The sequence shown here is derived from an EMBL/GenBank/DDBJ whole genome shotgun (WGS) entry which is preliminary data.</text>
</comment>
<evidence type="ECO:0000313" key="1">
    <source>
        <dbReference type="EMBL" id="OQE31331.1"/>
    </source>
</evidence>
<gene>
    <name evidence="1" type="ORF">PENSTE_c001G09488</name>
</gene>
<proteinExistence type="predicted"/>
<reference evidence="2" key="1">
    <citation type="journal article" date="2017" name="Nat. Microbiol.">
        <title>Global analysis of biosynthetic gene clusters reveals vast potential of secondary metabolite production in Penicillium species.</title>
        <authorList>
            <person name="Nielsen J.C."/>
            <person name="Grijseels S."/>
            <person name="Prigent S."/>
            <person name="Ji B."/>
            <person name="Dainat J."/>
            <person name="Nielsen K.F."/>
            <person name="Frisvad J.C."/>
            <person name="Workman M."/>
            <person name="Nielsen J."/>
        </authorList>
    </citation>
    <scope>NUCLEOTIDE SEQUENCE [LARGE SCALE GENOMIC DNA]</scope>
    <source>
        <strain evidence="2">IBT 24891</strain>
    </source>
</reference>
<dbReference type="OrthoDB" id="4364220at2759"/>
<dbReference type="Proteomes" id="UP000191285">
    <property type="component" value="Unassembled WGS sequence"/>
</dbReference>
<accession>A0A1V6TYI5</accession>
<name>A0A1V6TYI5_9EURO</name>
<dbReference type="AlphaFoldDB" id="A0A1V6TYI5"/>
<sequence length="242" mass="27504">MASQNPVEHYPGWESKGHKLWLWMNNPADNSCKIHKTPVTFSSLLERPSLSIILETEESDDMKTPQLRKIGGVPIEKGTDEQSVEYRTTDIASHRYDRTRVGVEWIGISDLGMLFLHWISRPEGPCEEPYTAEIAKAVYEKDFPLDTLRRVFVTRIINEDTRDLLDELLIDNAEMMGVQSWKYPESEFSALLGTRIGTTVAYLVLCAFGQGVKRVSKITFVVEDGGGSKLRYDLIFDIENVS</sequence>